<evidence type="ECO:0000256" key="6">
    <source>
        <dbReference type="ARBA" id="ARBA00047304"/>
    </source>
</evidence>
<dbReference type="AlphaFoldDB" id="A0A2P6RE60"/>
<dbReference type="PANTHER" id="PTHR11017:SF527">
    <property type="entry name" value="TMV RESISTANCE PROTEIN N-LIKE"/>
    <property type="match status" value="1"/>
</dbReference>
<evidence type="ECO:0000256" key="4">
    <source>
        <dbReference type="ARBA" id="ARBA00022801"/>
    </source>
</evidence>
<comment type="catalytic activity">
    <reaction evidence="6">
        <text>NAD(+) + H2O = ADP-D-ribose + nicotinamide + H(+)</text>
        <dbReference type="Rhea" id="RHEA:16301"/>
        <dbReference type="ChEBI" id="CHEBI:15377"/>
        <dbReference type="ChEBI" id="CHEBI:15378"/>
        <dbReference type="ChEBI" id="CHEBI:17154"/>
        <dbReference type="ChEBI" id="CHEBI:57540"/>
        <dbReference type="ChEBI" id="CHEBI:57967"/>
        <dbReference type="EC" id="3.2.2.6"/>
    </reaction>
    <physiologicalReaction direction="left-to-right" evidence="6">
        <dbReference type="Rhea" id="RHEA:16302"/>
    </physiologicalReaction>
</comment>
<dbReference type="Gene3D" id="3.40.50.10140">
    <property type="entry name" value="Toll/interleukin-1 receptor homology (TIR) domain"/>
    <property type="match status" value="1"/>
</dbReference>
<dbReference type="InterPro" id="IPR002182">
    <property type="entry name" value="NB-ARC"/>
</dbReference>
<dbReference type="InterPro" id="IPR058192">
    <property type="entry name" value="WHD_ROQ1-like"/>
</dbReference>
<feature type="domain" description="TIR" evidence="8">
    <location>
        <begin position="21"/>
        <end position="189"/>
    </location>
</feature>
<gene>
    <name evidence="9" type="ORF">RchiOBHm_Chr3g0482041</name>
</gene>
<dbReference type="InterPro" id="IPR027417">
    <property type="entry name" value="P-loop_NTPase"/>
</dbReference>
<dbReference type="Pfam" id="PF13855">
    <property type="entry name" value="LRR_8"/>
    <property type="match status" value="1"/>
</dbReference>
<dbReference type="FunFam" id="3.40.50.10140:FF:000007">
    <property type="entry name" value="Disease resistance protein (TIR-NBS-LRR class)"/>
    <property type="match status" value="1"/>
</dbReference>
<dbReference type="GO" id="GO:0043531">
    <property type="term" value="F:ADP binding"/>
    <property type="evidence" value="ECO:0007669"/>
    <property type="project" value="InterPro"/>
</dbReference>
<dbReference type="SMART" id="SM00255">
    <property type="entry name" value="TIR"/>
    <property type="match status" value="1"/>
</dbReference>
<dbReference type="InterPro" id="IPR032675">
    <property type="entry name" value="LRR_dom_sf"/>
</dbReference>
<dbReference type="PRINTS" id="PR00364">
    <property type="entry name" value="DISEASERSIST"/>
</dbReference>
<keyword evidence="9" id="KW-0675">Receptor</keyword>
<dbReference type="Gene3D" id="3.80.10.10">
    <property type="entry name" value="Ribonuclease Inhibitor"/>
    <property type="match status" value="2"/>
</dbReference>
<dbReference type="Gramene" id="PRQ44694">
    <property type="protein sequence ID" value="PRQ44694"/>
    <property type="gene ID" value="RchiOBHm_Chr3g0482041"/>
</dbReference>
<dbReference type="Pfam" id="PF23282">
    <property type="entry name" value="WHD_ROQ1"/>
    <property type="match status" value="1"/>
</dbReference>
<evidence type="ECO:0000313" key="9">
    <source>
        <dbReference type="EMBL" id="PRQ44694.1"/>
    </source>
</evidence>
<keyword evidence="4 9" id="KW-0378">Hydrolase</keyword>
<dbReference type="Gene3D" id="1.10.8.430">
    <property type="entry name" value="Helical domain of apoptotic protease-activating factors"/>
    <property type="match status" value="1"/>
</dbReference>
<dbReference type="GO" id="GO:0006952">
    <property type="term" value="P:defense response"/>
    <property type="evidence" value="ECO:0007669"/>
    <property type="project" value="InterPro"/>
</dbReference>
<keyword evidence="5" id="KW-0520">NAD</keyword>
<dbReference type="PANTHER" id="PTHR11017">
    <property type="entry name" value="LEUCINE-RICH REPEAT-CONTAINING PROTEIN"/>
    <property type="match status" value="1"/>
</dbReference>
<evidence type="ECO:0000256" key="1">
    <source>
        <dbReference type="ARBA" id="ARBA00011982"/>
    </source>
</evidence>
<dbReference type="SUPFAM" id="SSF52058">
    <property type="entry name" value="L domain-like"/>
    <property type="match status" value="1"/>
</dbReference>
<dbReference type="GO" id="GO:0007165">
    <property type="term" value="P:signal transduction"/>
    <property type="evidence" value="ECO:0007669"/>
    <property type="project" value="InterPro"/>
</dbReference>
<dbReference type="Pfam" id="PF00931">
    <property type="entry name" value="NB-ARC"/>
    <property type="match status" value="1"/>
</dbReference>
<dbReference type="SUPFAM" id="SSF52200">
    <property type="entry name" value="Toll/Interleukin receptor TIR domain"/>
    <property type="match status" value="1"/>
</dbReference>
<dbReference type="Gene3D" id="3.40.50.300">
    <property type="entry name" value="P-loop containing nucleotide triphosphate hydrolases"/>
    <property type="match status" value="1"/>
</dbReference>
<dbReference type="SUPFAM" id="SSF52540">
    <property type="entry name" value="P-loop containing nucleoside triphosphate hydrolases"/>
    <property type="match status" value="1"/>
</dbReference>
<dbReference type="EMBL" id="PDCK01000041">
    <property type="protein sequence ID" value="PRQ44694.1"/>
    <property type="molecule type" value="Genomic_DNA"/>
</dbReference>
<name>A0A2P6RE60_ROSCH</name>
<evidence type="ECO:0000256" key="2">
    <source>
        <dbReference type="ARBA" id="ARBA00022614"/>
    </source>
</evidence>
<dbReference type="EC" id="3.2.2.6" evidence="1"/>
<evidence type="ECO:0000256" key="3">
    <source>
        <dbReference type="ARBA" id="ARBA00022737"/>
    </source>
</evidence>
<keyword evidence="3" id="KW-0677">Repeat</keyword>
<accession>A0A2P6RE60</accession>
<proteinExistence type="predicted"/>
<organism evidence="9 10">
    <name type="scientific">Rosa chinensis</name>
    <name type="common">China rose</name>
    <dbReference type="NCBI Taxonomy" id="74649"/>
    <lineage>
        <taxon>Eukaryota</taxon>
        <taxon>Viridiplantae</taxon>
        <taxon>Streptophyta</taxon>
        <taxon>Embryophyta</taxon>
        <taxon>Tracheophyta</taxon>
        <taxon>Spermatophyta</taxon>
        <taxon>Magnoliopsida</taxon>
        <taxon>eudicotyledons</taxon>
        <taxon>Gunneridae</taxon>
        <taxon>Pentapetalae</taxon>
        <taxon>rosids</taxon>
        <taxon>fabids</taxon>
        <taxon>Rosales</taxon>
        <taxon>Rosaceae</taxon>
        <taxon>Rosoideae</taxon>
        <taxon>Rosoideae incertae sedis</taxon>
        <taxon>Rosa</taxon>
    </lineage>
</organism>
<dbReference type="Pfam" id="PF20160">
    <property type="entry name" value="C-JID"/>
    <property type="match status" value="1"/>
</dbReference>
<evidence type="ECO:0000259" key="8">
    <source>
        <dbReference type="PROSITE" id="PS50104"/>
    </source>
</evidence>
<dbReference type="SMART" id="SM00369">
    <property type="entry name" value="LRR_TYP"/>
    <property type="match status" value="2"/>
</dbReference>
<dbReference type="Pfam" id="PF01582">
    <property type="entry name" value="TIR"/>
    <property type="match status" value="1"/>
</dbReference>
<dbReference type="InterPro" id="IPR000157">
    <property type="entry name" value="TIR_dom"/>
</dbReference>
<keyword evidence="2" id="KW-0433">Leucine-rich repeat</keyword>
<feature type="region of interest" description="Disordered" evidence="7">
    <location>
        <begin position="1135"/>
        <end position="1163"/>
    </location>
</feature>
<keyword evidence="10" id="KW-1185">Reference proteome</keyword>
<dbReference type="InterPro" id="IPR045344">
    <property type="entry name" value="C-JID"/>
</dbReference>
<evidence type="ECO:0000313" key="10">
    <source>
        <dbReference type="Proteomes" id="UP000238479"/>
    </source>
</evidence>
<evidence type="ECO:0000256" key="7">
    <source>
        <dbReference type="SAM" id="MobiDB-lite"/>
    </source>
</evidence>
<dbReference type="InterPro" id="IPR042197">
    <property type="entry name" value="Apaf_helical"/>
</dbReference>
<dbReference type="GO" id="GO:0061809">
    <property type="term" value="F:NAD+ nucleosidase activity, cyclic ADP-ribose generating"/>
    <property type="evidence" value="ECO:0007669"/>
    <property type="project" value="UniProtKB-EC"/>
</dbReference>
<dbReference type="OMA" id="LEMCYSK"/>
<dbReference type="InterPro" id="IPR001611">
    <property type="entry name" value="Leu-rich_rpt"/>
</dbReference>
<dbReference type="InterPro" id="IPR003591">
    <property type="entry name" value="Leu-rich_rpt_typical-subtyp"/>
</dbReference>
<dbReference type="InterPro" id="IPR035897">
    <property type="entry name" value="Toll_tir_struct_dom_sf"/>
</dbReference>
<dbReference type="Proteomes" id="UP000238479">
    <property type="component" value="Chromosome 3"/>
</dbReference>
<dbReference type="PROSITE" id="PS50104">
    <property type="entry name" value="TIR"/>
    <property type="match status" value="1"/>
</dbReference>
<protein>
    <recommendedName>
        <fullName evidence="1">ADP-ribosyl cyclase/cyclic ADP-ribose hydrolase</fullName>
        <ecNumber evidence="1">3.2.2.6</ecNumber>
    </recommendedName>
</protein>
<sequence length="1163" mass="132647">MALSTHRASPSRAWAESPPRWNFDVFLSFRGEDTRTGFVSHLYRELQYRQVFKTFKDDRELKIGAIISPKLASAIEQSHLAIVVLSPNYASSTWCLDELAKIIESMEAGDERILPVFFYVDPSDVRHQKSSFAEVFSKHEVKFSNDPKKVEQWREALRKVANLSGWDAKNYKCESELIEAIVKRVWEKVRPTITLSDSKEKLVGIEFRLRQMGLLLAPEEKDVRFIGIWGMGGVGKTTLAKLVYQRISHDFEVAKLLVDVRKRSLVDLQKQVLSLVLKENVWDDYEGTIFLEKCLSNKRVLLVVDDVDSCDILEKVALDKSWFGEGSRIIVTTRDKRLLTERRIELSFELVRLNDNDALELFSHKAFEKDQPEEGFLELSKCFVDYVEGLPLALKILGSSLYKRDLKAWESTLGKLKKGCDADVFKSLKISYEALDDMEKSIFLDIAFFYTGVKKGRVIELLQCYGFDVLIVIDVLIEKSLLTIDLYNNVGMHGLVQEMAREIVRRESREQPGFRSRLCHRNDIFHVFMKNTGTKAIKGIRLCLPRLEEADSSWNCECFSKMHNLMFLEFDNLIISSGPKFLPNSLIILKWNWYPSKSLPAGFRPNILAELEMPRSNLVRLWDGRQDLPNLKYMDLTMSKNLKETPDFTGIPNLEKLHLGYCDGLVKVHPSIAVNKKLKRLTLYGCENVKVFPSKIEMDSLEFLSLDGCSRVKIPEFGEGMKNLSQVLASGTASEELPSSIEHLVGLTYLLINDSKSLQSFPGTAIFKLKSRRELEMSGETRDRPPAWRQIFGGSSMKRKLYMGFTGLFKRKSPEPVCLALPSPRALPSLRLLSLDYCNLEVIPDDIGYCLPSLEWLHLCGNNFVSLPPSIRCLSKLTVINLRRCKRLQQLPDLPSNDELSVFADDCDSLKMLSKPSQQGRFTELVYFRLHTVNCFGLIDNEGLNNGIFSMLRRLAAQGISPVFLSLSCDRFRSSFDIVSPGSKISEWFDIQSVGDSFTVELPPDRESEWMGIVFCVVFASLKDPDPLEFDDFLIECSSPEIYREHDLRMKSSMGDHLWVSFMPRGQIQDTTSCSIRFSFDAHYYKFCGRTKACRIPCSNCVKRCGARLLYEQDLKNLLDGTTNILKRSREYCDSEEAEPGEGPSAIAIGSSNKESVLKRLKA</sequence>
<dbReference type="InterPro" id="IPR044974">
    <property type="entry name" value="Disease_R_plants"/>
</dbReference>
<reference evidence="9 10" key="1">
    <citation type="journal article" date="2018" name="Nat. Genet.">
        <title>The Rosa genome provides new insights in the design of modern roses.</title>
        <authorList>
            <person name="Bendahmane M."/>
        </authorList>
    </citation>
    <scope>NUCLEOTIDE SEQUENCE [LARGE SCALE GENOMIC DNA]</scope>
    <source>
        <strain evidence="10">cv. Old Blush</strain>
    </source>
</reference>
<comment type="caution">
    <text evidence="9">The sequence shown here is derived from an EMBL/GenBank/DDBJ whole genome shotgun (WGS) entry which is preliminary data.</text>
</comment>
<dbReference type="OrthoDB" id="1936883at2759"/>
<evidence type="ECO:0000256" key="5">
    <source>
        <dbReference type="ARBA" id="ARBA00023027"/>
    </source>
</evidence>